<accession>A0A5S3V4F1</accession>
<dbReference type="EMBL" id="CP045429">
    <property type="protein sequence ID" value="QPB83501.1"/>
    <property type="molecule type" value="Genomic_DNA"/>
</dbReference>
<gene>
    <name evidence="1" type="ORF">CWC22_011080</name>
</gene>
<sequence length="124" mass="14140">MEKLTSNELQFLVALLASEESAVNELKTEFDARGVKDMRVQAVLQGLISDGTVGLTKFQNEEYHDYSKRESLGLVENWASFVLSPLQLFLTDEGYKRWETDDWGMTTKRARSLMFSNPGNSIRI</sequence>
<dbReference type="AlphaFoldDB" id="A0A5S3V4F1"/>
<organism evidence="1 2">
    <name type="scientific">Pseudoalteromonas rubra</name>
    <dbReference type="NCBI Taxonomy" id="43658"/>
    <lineage>
        <taxon>Bacteria</taxon>
        <taxon>Pseudomonadati</taxon>
        <taxon>Pseudomonadota</taxon>
        <taxon>Gammaproteobacteria</taxon>
        <taxon>Alteromonadales</taxon>
        <taxon>Pseudoalteromonadaceae</taxon>
        <taxon>Pseudoalteromonas</taxon>
    </lineage>
</organism>
<dbReference type="Proteomes" id="UP000305729">
    <property type="component" value="Chromosome 1"/>
</dbReference>
<name>A0A5S3V4F1_9GAMM</name>
<protein>
    <submittedName>
        <fullName evidence="1">Uncharacterized protein</fullName>
    </submittedName>
</protein>
<evidence type="ECO:0000313" key="2">
    <source>
        <dbReference type="Proteomes" id="UP000305729"/>
    </source>
</evidence>
<dbReference type="RefSeq" id="WP_138536548.1">
    <property type="nucleotide sequence ID" value="NZ_CP045429.1"/>
</dbReference>
<proteinExistence type="predicted"/>
<reference evidence="1 2" key="1">
    <citation type="submission" date="2019-10" db="EMBL/GenBank/DDBJ databases">
        <title>Pseudoalteromonas rubra S4059.</title>
        <authorList>
            <person name="Paulsen S."/>
            <person name="Wang X."/>
        </authorList>
    </citation>
    <scope>NUCLEOTIDE SEQUENCE [LARGE SCALE GENOMIC DNA]</scope>
    <source>
        <strain evidence="1 2">S4059</strain>
    </source>
</reference>
<evidence type="ECO:0000313" key="1">
    <source>
        <dbReference type="EMBL" id="QPB83501.1"/>
    </source>
</evidence>